<name>A0A8T1UUN4_9STRA</name>
<dbReference type="Proteomes" id="UP000688947">
    <property type="component" value="Unassembled WGS sequence"/>
</dbReference>
<dbReference type="InterPro" id="IPR039159">
    <property type="entry name" value="SAYSD1"/>
</dbReference>
<dbReference type="AlphaFoldDB" id="A0A8T1UUN4"/>
<dbReference type="PANTHER" id="PTHR13527">
    <property type="entry name" value="SAYSVFN DOMAIN-CONTAINING PROTEIN 1"/>
    <property type="match status" value="1"/>
</dbReference>
<keyword evidence="2" id="KW-0812">Transmembrane</keyword>
<dbReference type="CDD" id="cd22979">
    <property type="entry name" value="DD_AK8"/>
    <property type="match status" value="1"/>
</dbReference>
<evidence type="ECO:0000313" key="4">
    <source>
        <dbReference type="EMBL" id="KAG6970965.1"/>
    </source>
</evidence>
<feature type="transmembrane region" description="Helical" evidence="2">
    <location>
        <begin position="247"/>
        <end position="266"/>
    </location>
</feature>
<organism evidence="4 5">
    <name type="scientific">Phytophthora cactorum</name>
    <dbReference type="NCBI Taxonomy" id="29920"/>
    <lineage>
        <taxon>Eukaryota</taxon>
        <taxon>Sar</taxon>
        <taxon>Stramenopiles</taxon>
        <taxon>Oomycota</taxon>
        <taxon>Peronosporomycetes</taxon>
        <taxon>Peronosporales</taxon>
        <taxon>Peronosporaceae</taxon>
        <taxon>Phytophthora</taxon>
    </lineage>
</organism>
<feature type="transmembrane region" description="Helical" evidence="2">
    <location>
        <begin position="223"/>
        <end position="241"/>
    </location>
</feature>
<keyword evidence="2" id="KW-0472">Membrane</keyword>
<gene>
    <name evidence="4" type="ORF">JG687_00002304</name>
</gene>
<accession>A0A8T1UUN4</accession>
<evidence type="ECO:0000259" key="3">
    <source>
        <dbReference type="Pfam" id="PF10260"/>
    </source>
</evidence>
<dbReference type="VEuPathDB" id="FungiDB:PC110_g17215"/>
<dbReference type="InterPro" id="IPR019387">
    <property type="entry name" value="SAYSvFN_dom"/>
</dbReference>
<dbReference type="PANTHER" id="PTHR13527:SF0">
    <property type="entry name" value="SAYSVFN DOMAIN-CONTAINING PROTEIN 1"/>
    <property type="match status" value="1"/>
</dbReference>
<dbReference type="EMBL" id="JAENGZ010000061">
    <property type="protein sequence ID" value="KAG6970965.1"/>
    <property type="molecule type" value="Genomic_DNA"/>
</dbReference>
<comment type="caution">
    <text evidence="4">The sequence shown here is derived from an EMBL/GenBank/DDBJ whole genome shotgun (WGS) entry which is preliminary data.</text>
</comment>
<dbReference type="VEuPathDB" id="FungiDB:PC110_g17216"/>
<evidence type="ECO:0000256" key="1">
    <source>
        <dbReference type="SAM" id="MobiDB-lite"/>
    </source>
</evidence>
<protein>
    <recommendedName>
        <fullName evidence="3">SAYSvFN domain-containing protein</fullName>
    </recommendedName>
</protein>
<keyword evidence="2" id="KW-1133">Transmembrane helix</keyword>
<reference evidence="4" key="1">
    <citation type="submission" date="2021-01" db="EMBL/GenBank/DDBJ databases">
        <title>Phytophthora aleatoria, a newly-described species from Pinus radiata is distinct from Phytophthora cactorum isolates based on comparative genomics.</title>
        <authorList>
            <person name="Mcdougal R."/>
            <person name="Panda P."/>
            <person name="Williams N."/>
            <person name="Studholme D.J."/>
        </authorList>
    </citation>
    <scope>NUCLEOTIDE SEQUENCE</scope>
    <source>
        <strain evidence="4">NZFS 3830</strain>
    </source>
</reference>
<dbReference type="OrthoDB" id="71310at2759"/>
<sequence>MPPSRVIRQRDSIMPGDGPPPTEVLDAMRSYAESHQVQEMLHILLTRLLETQPLDSLEFLIQTLQKDDQLDALEKKAALHRFDLRREKTKKQLVLQFYKRLVALQRTQHNDKLEAQGVPLARGFLTSQLRLDETRCHLQKLFPSHYRDLIAWFITHEGELPVAIPVEQFTRTWPLDWLVPFVPPVLRVNRDTRAKVRRKVAQLLSKETLESVALALRPHWRSLAFYSLATSIWIGGLVYIHDNEPEFAVAYVILSGFAVLGYHLLLGGERRADGMSAYSVFNRGARRMLGSLSAEQFENEIRHRQPGHEDAPNPRGAAQALDHHDEVYDEDDPYVVLRVCAHLRWEQ</sequence>
<dbReference type="Pfam" id="PF10260">
    <property type="entry name" value="SAYSvFN"/>
    <property type="match status" value="1"/>
</dbReference>
<feature type="region of interest" description="Disordered" evidence="1">
    <location>
        <begin position="1"/>
        <end position="20"/>
    </location>
</feature>
<feature type="domain" description="SAYSvFN" evidence="3">
    <location>
        <begin position="231"/>
        <end position="301"/>
    </location>
</feature>
<proteinExistence type="predicted"/>
<evidence type="ECO:0000313" key="5">
    <source>
        <dbReference type="Proteomes" id="UP000688947"/>
    </source>
</evidence>
<evidence type="ECO:0000256" key="2">
    <source>
        <dbReference type="SAM" id="Phobius"/>
    </source>
</evidence>